<gene>
    <name evidence="1" type="ORF">Ddye_011066</name>
</gene>
<proteinExistence type="predicted"/>
<dbReference type="Proteomes" id="UP001280121">
    <property type="component" value="Unassembled WGS sequence"/>
</dbReference>
<dbReference type="AlphaFoldDB" id="A0AAE0CNX0"/>
<sequence length="87" mass="10463">MNYRPVRLRKWGWQLTTPYTDPCRPKRARSASHKFKPDEPVDAEILAEYLKFKEDPTRRRDVDLQVIVDVPWFILFESNHAYLEDTV</sequence>
<keyword evidence="2" id="KW-1185">Reference proteome</keyword>
<dbReference type="EMBL" id="JANJYI010000003">
    <property type="protein sequence ID" value="KAK2658014.1"/>
    <property type="molecule type" value="Genomic_DNA"/>
</dbReference>
<evidence type="ECO:0000313" key="1">
    <source>
        <dbReference type="EMBL" id="KAK2658014.1"/>
    </source>
</evidence>
<reference evidence="1" key="1">
    <citation type="journal article" date="2023" name="Plant J.">
        <title>Genome sequences and population genomics provide insights into the demographic history, inbreeding, and mutation load of two 'living fossil' tree species of Dipteronia.</title>
        <authorList>
            <person name="Feng Y."/>
            <person name="Comes H.P."/>
            <person name="Chen J."/>
            <person name="Zhu S."/>
            <person name="Lu R."/>
            <person name="Zhang X."/>
            <person name="Li P."/>
            <person name="Qiu J."/>
            <person name="Olsen K.M."/>
            <person name="Qiu Y."/>
        </authorList>
    </citation>
    <scope>NUCLEOTIDE SEQUENCE</scope>
    <source>
        <strain evidence="1">KIB01</strain>
    </source>
</reference>
<comment type="caution">
    <text evidence="1">The sequence shown here is derived from an EMBL/GenBank/DDBJ whole genome shotgun (WGS) entry which is preliminary data.</text>
</comment>
<protein>
    <submittedName>
        <fullName evidence="1">Uncharacterized protein</fullName>
    </submittedName>
</protein>
<organism evidence="1 2">
    <name type="scientific">Dipteronia dyeriana</name>
    <dbReference type="NCBI Taxonomy" id="168575"/>
    <lineage>
        <taxon>Eukaryota</taxon>
        <taxon>Viridiplantae</taxon>
        <taxon>Streptophyta</taxon>
        <taxon>Embryophyta</taxon>
        <taxon>Tracheophyta</taxon>
        <taxon>Spermatophyta</taxon>
        <taxon>Magnoliopsida</taxon>
        <taxon>eudicotyledons</taxon>
        <taxon>Gunneridae</taxon>
        <taxon>Pentapetalae</taxon>
        <taxon>rosids</taxon>
        <taxon>malvids</taxon>
        <taxon>Sapindales</taxon>
        <taxon>Sapindaceae</taxon>
        <taxon>Hippocastanoideae</taxon>
        <taxon>Acereae</taxon>
        <taxon>Dipteronia</taxon>
    </lineage>
</organism>
<name>A0AAE0CNX0_9ROSI</name>
<evidence type="ECO:0000313" key="2">
    <source>
        <dbReference type="Proteomes" id="UP001280121"/>
    </source>
</evidence>
<accession>A0AAE0CNX0</accession>